<sequence length="67" mass="7893">MKGSLFKFIIEPSKIAFLKFILEGYDHLAILTILDPHKGFCTISFYPKEKELVQEILQDFRVEFLEN</sequence>
<gene>
    <name evidence="1" type="ORF">THC_0569</name>
</gene>
<accession>A0A0U5AG24</accession>
<dbReference type="RefSeq" id="WP_068513035.1">
    <property type="nucleotide sequence ID" value="NZ_AP014945.1"/>
</dbReference>
<reference evidence="2" key="2">
    <citation type="journal article" date="2016" name="Int. J. Syst. Evol. Microbiol.">
        <title>Caldimicrobium thiodismutans sp. nov., a sulfur-disproportionating bacterium isolated from a hot spring.</title>
        <authorList>
            <person name="Kojima H."/>
            <person name="Umezawa K."/>
            <person name="Fukui M."/>
        </authorList>
    </citation>
    <scope>NUCLEOTIDE SEQUENCE [LARGE SCALE GENOMIC DNA]</scope>
    <source>
        <strain evidence="2">TF1</strain>
    </source>
</reference>
<protein>
    <recommendedName>
        <fullName evidence="3">DUF4911 domain-containing protein</fullName>
    </recommendedName>
</protein>
<evidence type="ECO:0008006" key="3">
    <source>
        <dbReference type="Google" id="ProtNLM"/>
    </source>
</evidence>
<evidence type="ECO:0000313" key="1">
    <source>
        <dbReference type="EMBL" id="BAU22963.1"/>
    </source>
</evidence>
<dbReference type="InterPro" id="IPR032587">
    <property type="entry name" value="DUF4911"/>
</dbReference>
<dbReference type="Pfam" id="PF16256">
    <property type="entry name" value="DUF4911"/>
    <property type="match status" value="1"/>
</dbReference>
<dbReference type="EMBL" id="AP014945">
    <property type="protein sequence ID" value="BAU22963.1"/>
    <property type="molecule type" value="Genomic_DNA"/>
</dbReference>
<reference evidence="1 2" key="1">
    <citation type="journal article" date="2016" name="Int. J. Syst. Evol. Microbiol.">
        <title>Caldimicrobium thiodismutans sp. nov., a sulfur-disproportionating bacterium isolated from a hot spring, and emended description of the genus Caldimicrobium.</title>
        <authorList>
            <person name="Kojima H."/>
            <person name="Umezawa K."/>
            <person name="Fukui M."/>
        </authorList>
    </citation>
    <scope>NUCLEOTIDE SEQUENCE [LARGE SCALE GENOMIC DNA]</scope>
    <source>
        <strain evidence="1 2">TF1</strain>
    </source>
</reference>
<proteinExistence type="predicted"/>
<name>A0A0U5AG24_9BACT</name>
<keyword evidence="2" id="KW-1185">Reference proteome</keyword>
<dbReference type="KEGG" id="cthi:THC_0569"/>
<organism evidence="1 2">
    <name type="scientific">Caldimicrobium thiodismutans</name>
    <dbReference type="NCBI Taxonomy" id="1653476"/>
    <lineage>
        <taxon>Bacteria</taxon>
        <taxon>Pseudomonadati</taxon>
        <taxon>Thermodesulfobacteriota</taxon>
        <taxon>Thermodesulfobacteria</taxon>
        <taxon>Thermodesulfobacteriales</taxon>
        <taxon>Thermodesulfobacteriaceae</taxon>
        <taxon>Caldimicrobium</taxon>
    </lineage>
</organism>
<dbReference type="AlphaFoldDB" id="A0A0U5AG24"/>
<evidence type="ECO:0000313" key="2">
    <source>
        <dbReference type="Proteomes" id="UP000068196"/>
    </source>
</evidence>
<dbReference type="Proteomes" id="UP000068196">
    <property type="component" value="Chromosome"/>
</dbReference>